<accession>A0AAJ6YW75</accession>
<dbReference type="GO" id="GO:0005739">
    <property type="term" value="C:mitochondrion"/>
    <property type="evidence" value="ECO:0007669"/>
    <property type="project" value="UniProtKB-SubCell"/>
</dbReference>
<comment type="function">
    <text evidence="4 5">Associates with the EF-Tu.GDP complex and induces the exchange of GDP to GTP. It remains bound to the aminoacyl-tRNA.EF-Tu.GTP complex up to the GTP hydrolysis stage on the ribosome.</text>
</comment>
<dbReference type="RefSeq" id="XP_011505574.1">
    <property type="nucleotide sequence ID" value="XM_011507272.1"/>
</dbReference>
<dbReference type="Gene3D" id="3.30.479.20">
    <property type="entry name" value="Elongation factor Ts, dimerisation domain"/>
    <property type="match status" value="2"/>
</dbReference>
<evidence type="ECO:0000256" key="3">
    <source>
        <dbReference type="ARBA" id="ARBA00022917"/>
    </source>
</evidence>
<dbReference type="Gene3D" id="1.10.8.10">
    <property type="entry name" value="DNA helicase RuvA subunit, C-terminal domain"/>
    <property type="match status" value="1"/>
</dbReference>
<dbReference type="HAMAP" id="MF_00050">
    <property type="entry name" value="EF_Ts"/>
    <property type="match status" value="1"/>
</dbReference>
<dbReference type="Pfam" id="PF00889">
    <property type="entry name" value="EF_TS"/>
    <property type="match status" value="1"/>
</dbReference>
<keyword evidence="7" id="KW-1185">Reference proteome</keyword>
<dbReference type="InterPro" id="IPR009060">
    <property type="entry name" value="UBA-like_sf"/>
</dbReference>
<name>A0AAJ6YW75_9HYME</name>
<dbReference type="Proteomes" id="UP000695007">
    <property type="component" value="Unplaced"/>
</dbReference>
<organism evidence="7 8">
    <name type="scientific">Ceratosolen solmsi marchali</name>
    <dbReference type="NCBI Taxonomy" id="326594"/>
    <lineage>
        <taxon>Eukaryota</taxon>
        <taxon>Metazoa</taxon>
        <taxon>Ecdysozoa</taxon>
        <taxon>Arthropoda</taxon>
        <taxon>Hexapoda</taxon>
        <taxon>Insecta</taxon>
        <taxon>Pterygota</taxon>
        <taxon>Neoptera</taxon>
        <taxon>Endopterygota</taxon>
        <taxon>Hymenoptera</taxon>
        <taxon>Apocrita</taxon>
        <taxon>Proctotrupomorpha</taxon>
        <taxon>Chalcidoidea</taxon>
        <taxon>Agaonidae</taxon>
        <taxon>Agaoninae</taxon>
        <taxon>Ceratosolen</taxon>
    </lineage>
</organism>
<evidence type="ECO:0000256" key="5">
    <source>
        <dbReference type="RuleBase" id="RU000642"/>
    </source>
</evidence>
<dbReference type="KEGG" id="csol:105368287"/>
<keyword evidence="2 4" id="KW-0251">Elongation factor</keyword>
<dbReference type="SUPFAM" id="SSF54713">
    <property type="entry name" value="Elongation factor Ts (EF-Ts), dimerisation domain"/>
    <property type="match status" value="1"/>
</dbReference>
<dbReference type="PANTHER" id="PTHR11741:SF0">
    <property type="entry name" value="ELONGATION FACTOR TS, MITOCHONDRIAL"/>
    <property type="match status" value="1"/>
</dbReference>
<keyword evidence="3 4" id="KW-0648">Protein biosynthesis</keyword>
<dbReference type="PANTHER" id="PTHR11741">
    <property type="entry name" value="ELONGATION FACTOR TS"/>
    <property type="match status" value="1"/>
</dbReference>
<dbReference type="Pfam" id="PF25025">
    <property type="entry name" value="EF-Ts_N"/>
    <property type="match status" value="1"/>
</dbReference>
<dbReference type="SUPFAM" id="SSF46934">
    <property type="entry name" value="UBA-like"/>
    <property type="match status" value="1"/>
</dbReference>
<feature type="domain" description="Translation elongation factor EFTs/EF1B dimerisation" evidence="6">
    <location>
        <begin position="91"/>
        <end position="245"/>
    </location>
</feature>
<dbReference type="CTD" id="35060"/>
<dbReference type="CDD" id="cd14275">
    <property type="entry name" value="UBA_EF-Ts"/>
    <property type="match status" value="1"/>
</dbReference>
<dbReference type="GO" id="GO:0003746">
    <property type="term" value="F:translation elongation factor activity"/>
    <property type="evidence" value="ECO:0007669"/>
    <property type="project" value="UniProtKB-UniRule"/>
</dbReference>
<dbReference type="InterPro" id="IPR036402">
    <property type="entry name" value="EF-Ts_dimer_sf"/>
</dbReference>
<gene>
    <name evidence="8" type="primary">LOC105368287</name>
</gene>
<comment type="subcellular location">
    <subcellularLocation>
        <location evidence="4">Mitochondrion</location>
    </subcellularLocation>
</comment>
<evidence type="ECO:0000256" key="4">
    <source>
        <dbReference type="HAMAP-Rule" id="MF_03135"/>
    </source>
</evidence>
<sequence>MHFQRIIRLISTSSIAKQSSNKSPLASLRKKTGYTFSNCKKALELNENDLEKAESWLKIQAQELGWSKAAQVQNRVTSQGLVSLIIDKSYGAIVEINCETDFVSRNKQFQELSQTVVSAVLQHSKTIINETSFNKIILDSDKLKALSGPDGISIADHTALMIGQIRENINIKRALAISVPSDILLIGSTHPFSSNNNVLYGKYGVLLAFKSKALEMQQEIGENLCQHIIGMNPLKIGEPEIDQANPNPEDETTLIHQEYLLDHSLTVREYLEDTGTHILDFIRFEMGEIAEGQQNLDAVETGG</sequence>
<dbReference type="GO" id="GO:0070125">
    <property type="term" value="P:mitochondrial translational elongation"/>
    <property type="evidence" value="ECO:0007669"/>
    <property type="project" value="TreeGrafter"/>
</dbReference>
<reference evidence="8" key="1">
    <citation type="submission" date="2025-08" db="UniProtKB">
        <authorList>
            <consortium name="RefSeq"/>
        </authorList>
    </citation>
    <scope>IDENTIFICATION</scope>
</reference>
<evidence type="ECO:0000313" key="7">
    <source>
        <dbReference type="Proteomes" id="UP000695007"/>
    </source>
</evidence>
<evidence type="ECO:0000256" key="2">
    <source>
        <dbReference type="ARBA" id="ARBA00022768"/>
    </source>
</evidence>
<dbReference type="NCBIfam" id="TIGR00116">
    <property type="entry name" value="tsf"/>
    <property type="match status" value="1"/>
</dbReference>
<comment type="similarity">
    <text evidence="1 4 5">Belongs to the EF-Ts family.</text>
</comment>
<evidence type="ECO:0000256" key="1">
    <source>
        <dbReference type="ARBA" id="ARBA00005532"/>
    </source>
</evidence>
<dbReference type="PROSITE" id="PS01127">
    <property type="entry name" value="EF_TS_2"/>
    <property type="match status" value="1"/>
</dbReference>
<protein>
    <recommendedName>
        <fullName evidence="4">Elongation factor Ts, mitochondrial</fullName>
        <shortName evidence="4">EF-Ts</shortName>
        <shortName evidence="4">EF-TsMt</shortName>
    </recommendedName>
</protein>
<dbReference type="AlphaFoldDB" id="A0AAJ6YW75"/>
<proteinExistence type="inferred from homology"/>
<keyword evidence="4" id="KW-0496">Mitochondrion</keyword>
<dbReference type="InterPro" id="IPR014039">
    <property type="entry name" value="Transl_elong_EFTs/EF1B_dimer"/>
</dbReference>
<dbReference type="InterPro" id="IPR018101">
    <property type="entry name" value="Transl_elong_Ts_CS"/>
</dbReference>
<evidence type="ECO:0000313" key="8">
    <source>
        <dbReference type="RefSeq" id="XP_011505574.1"/>
    </source>
</evidence>
<dbReference type="InterPro" id="IPR001816">
    <property type="entry name" value="Transl_elong_EFTs/EF1B"/>
</dbReference>
<evidence type="ECO:0000259" key="6">
    <source>
        <dbReference type="Pfam" id="PF00889"/>
    </source>
</evidence>
<dbReference type="GeneID" id="105368287"/>